<dbReference type="InterPro" id="IPR008554">
    <property type="entry name" value="Glutaredoxin-like"/>
</dbReference>
<organism evidence="2 3">
    <name type="scientific">Crotalus adamanteus</name>
    <name type="common">Eastern diamondback rattlesnake</name>
    <dbReference type="NCBI Taxonomy" id="8729"/>
    <lineage>
        <taxon>Eukaryota</taxon>
        <taxon>Metazoa</taxon>
        <taxon>Chordata</taxon>
        <taxon>Craniata</taxon>
        <taxon>Vertebrata</taxon>
        <taxon>Euteleostomi</taxon>
        <taxon>Lepidosauria</taxon>
        <taxon>Squamata</taxon>
        <taxon>Bifurcata</taxon>
        <taxon>Unidentata</taxon>
        <taxon>Episquamata</taxon>
        <taxon>Toxicofera</taxon>
        <taxon>Serpentes</taxon>
        <taxon>Colubroidea</taxon>
        <taxon>Viperidae</taxon>
        <taxon>Crotalinae</taxon>
        <taxon>Crotalus</taxon>
    </lineage>
</organism>
<dbReference type="Gene3D" id="3.40.30.10">
    <property type="entry name" value="Glutaredoxin"/>
    <property type="match status" value="1"/>
</dbReference>
<evidence type="ECO:0000256" key="1">
    <source>
        <dbReference type="RuleBase" id="RU363082"/>
    </source>
</evidence>
<protein>
    <recommendedName>
        <fullName evidence="1">Glutaredoxin-like protein</fullName>
    </recommendedName>
</protein>
<dbReference type="PANTHER" id="PTHR33558">
    <property type="entry name" value="GLUTAREDOXIN-LIKE PROTEIN C5ORF63 HOMOLOG"/>
    <property type="match status" value="1"/>
</dbReference>
<accession>A0AAW1C1U0</accession>
<comment type="caution">
    <text evidence="2">The sequence shown here is derived from an EMBL/GenBank/DDBJ whole genome shotgun (WGS) entry which is preliminary data.</text>
</comment>
<dbReference type="FunFam" id="3.40.30.10:FF:000628">
    <property type="entry name" value="Glutaredoxin-like protein C5orf63 homolog"/>
    <property type="match status" value="1"/>
</dbReference>
<dbReference type="InterPro" id="IPR052565">
    <property type="entry name" value="Glutaredoxin-like_YDR286C"/>
</dbReference>
<keyword evidence="3" id="KW-1185">Reference proteome</keyword>
<dbReference type="PANTHER" id="PTHR33558:SF1">
    <property type="entry name" value="GLUTAREDOXIN-LIKE PROTEIN C5ORF63 HOMOLOG"/>
    <property type="match status" value="1"/>
</dbReference>
<dbReference type="InterPro" id="IPR036249">
    <property type="entry name" value="Thioredoxin-like_sf"/>
</dbReference>
<evidence type="ECO:0000313" key="3">
    <source>
        <dbReference type="Proteomes" id="UP001474421"/>
    </source>
</evidence>
<gene>
    <name evidence="2" type="ORF">NXF25_007083</name>
</gene>
<keyword evidence="1" id="KW-0813">Transport</keyword>
<sequence>MEVEQREQRSLAAWDWNGFSCERAKMLWLQSWTLHLTNYSKSFQRMLCEASAKLPVLTLFTKHPCPLCEEAKMMLEPHKHKFILEEIDISLPNHSVWLEKYKYEIPVFYLNGKFLMKHRVDIQKLENQLLNLELQDERNK</sequence>
<proteinExistence type="inferred from homology"/>
<keyword evidence="1" id="KW-0249">Electron transport</keyword>
<dbReference type="SUPFAM" id="SSF52833">
    <property type="entry name" value="Thioredoxin-like"/>
    <property type="match status" value="1"/>
</dbReference>
<comment type="similarity">
    <text evidence="1">Belongs to the glutaredoxin family.</text>
</comment>
<dbReference type="Proteomes" id="UP001474421">
    <property type="component" value="Unassembled WGS sequence"/>
</dbReference>
<reference evidence="2 3" key="1">
    <citation type="journal article" date="2024" name="Proc. Natl. Acad. Sci. U.S.A.">
        <title>The genetic regulatory architecture and epigenomic basis for age-related changes in rattlesnake venom.</title>
        <authorList>
            <person name="Hogan M.P."/>
            <person name="Holding M.L."/>
            <person name="Nystrom G.S."/>
            <person name="Colston T.J."/>
            <person name="Bartlett D.A."/>
            <person name="Mason A.J."/>
            <person name="Ellsworth S.A."/>
            <person name="Rautsaw R.M."/>
            <person name="Lawrence K.C."/>
            <person name="Strickland J.L."/>
            <person name="He B."/>
            <person name="Fraser P."/>
            <person name="Margres M.J."/>
            <person name="Gilbert D.M."/>
            <person name="Gibbs H.L."/>
            <person name="Parkinson C.L."/>
            <person name="Rokyta D.R."/>
        </authorList>
    </citation>
    <scope>NUCLEOTIDE SEQUENCE [LARGE SCALE GENOMIC DNA]</scope>
    <source>
        <strain evidence="2">DRR0105</strain>
    </source>
</reference>
<dbReference type="Pfam" id="PF05768">
    <property type="entry name" value="Glrx-like"/>
    <property type="match status" value="1"/>
</dbReference>
<dbReference type="EMBL" id="JAOTOJ010000002">
    <property type="protein sequence ID" value="KAK9408309.1"/>
    <property type="molecule type" value="Genomic_DNA"/>
</dbReference>
<evidence type="ECO:0000313" key="2">
    <source>
        <dbReference type="EMBL" id="KAK9408309.1"/>
    </source>
</evidence>
<dbReference type="AlphaFoldDB" id="A0AAW1C1U0"/>
<name>A0AAW1C1U0_CROAD</name>